<dbReference type="SUPFAM" id="SSF63411">
    <property type="entry name" value="LuxS/MPP-like metallohydrolase"/>
    <property type="match status" value="4"/>
</dbReference>
<evidence type="ECO:0000313" key="8">
    <source>
        <dbReference type="EMBL" id="MFK2916268.1"/>
    </source>
</evidence>
<dbReference type="Pfam" id="PF05193">
    <property type="entry name" value="Peptidase_M16_C"/>
    <property type="match status" value="2"/>
</dbReference>
<keyword evidence="3" id="KW-0378">Hydrolase</keyword>
<dbReference type="InterPro" id="IPR050626">
    <property type="entry name" value="Peptidase_M16"/>
</dbReference>
<gene>
    <name evidence="8" type="ORF">ISS97_03250</name>
</gene>
<feature type="domain" description="Peptidase M16 N-terminal" evidence="6">
    <location>
        <begin position="50"/>
        <end position="189"/>
    </location>
</feature>
<dbReference type="Gene3D" id="3.30.830.10">
    <property type="entry name" value="Metalloenzyme, LuxS/M16 peptidase-like"/>
    <property type="match status" value="4"/>
</dbReference>
<keyword evidence="2" id="KW-0645">Protease</keyword>
<reference evidence="8 9" key="1">
    <citation type="submission" date="2020-10" db="EMBL/GenBank/DDBJ databases">
        <title>Phylogeny of dyella-like bacteria.</title>
        <authorList>
            <person name="Fu J."/>
        </authorList>
    </citation>
    <scope>NUCLEOTIDE SEQUENCE [LARGE SCALE GENOMIC DNA]</scope>
    <source>
        <strain evidence="8 9">BB4</strain>
    </source>
</reference>
<sequence>MRKPLAMLIAGLLTFGGVAVVPAIAVPASATQTIPEIAFTRFTLPNGLTVVVHEDHKAPVVAVSIWYHVGSGDEPKGKTGFAHLFEHLMFSGSENHKGTYFAPFELAGATDMNGTTWFDRTNYFETVPTTALDMALWMESDRMGHLLGAIGQKELDTQRGVVQNEKRQGENRPYGRVDQNILSNTYPGNHPYQHDTIGSMADLDAASLGDVKQWFHDYYGAANTTIVLAGDITVAQAKEKVAKYFGDIPAGPPVPRQQAWITPLEKSSRGIQHDHVSQPRIYRTWVVPQLGTDDMISLDLASTALGGGKTSRLYQRLVYQDKLVDDVSASVAPFALASQFQIQADVKEGVDPAKVEAAIADELKKFLAEGPTQDELDRAKVGNRASFVRGLEKVGGFGGKAVILAEGQVYRGDPGAYKKDLERIDTATVTSVKAAADKWLSKGDYLLTVLPAGKDFNPESEDAKVVALSETTGRPQAKLPAAQNYSVGKNEVDRAKGVPEVNQFPDLSFPKLERGKLKNGIEVVLAQRHTIPVTHVQLQFDAGYAADQGHKLGTASFTSTLMNESTKSLDSVEVSKRKQRLGAITSIGCGLDTCTASLNALNDQLKPSLELFADIVRNPAFKADDIERVRGQWLANIAQEKTQPTGLALRTLPPLLYGANHAYGIPFTGSGTEAAIKSLTAADLAAFQQAWLRPDNVKILVAGDTTLSQIIPQLEAVFDDWKAPAAPLPKKNIATVAAQPKPRVFLIDRPDAPQSLILAGLLAPSSKAPNDLDIDVANGAFGGSFTSRLNMNLREDKRWAYGAGSFLRDALGQRPFLMFAPVQTDKTAESANEVHKESVAVVGDKPLTQQEVDKIKAANIRGLPGSFETTSAVLSAVSEIVQYGRPDDYVQTLKQRTEAVGQPSAEAAIKEIVHPQALTWVIVGDLKKIEQPVRALKLGEVQVIDADGKPVKAKAKSGK</sequence>
<dbReference type="RefSeq" id="WP_379984919.1">
    <property type="nucleotide sequence ID" value="NZ_JADIKD010000006.1"/>
</dbReference>
<dbReference type="PANTHER" id="PTHR43690">
    <property type="entry name" value="NARDILYSIN"/>
    <property type="match status" value="1"/>
</dbReference>
<name>A0ABW8K2W6_9GAMM</name>
<accession>A0ABW8K2W6</accession>
<dbReference type="InterPro" id="IPR011249">
    <property type="entry name" value="Metalloenz_LuxS/M16"/>
</dbReference>
<feature type="domain" description="Peptidase M16 N-terminal" evidence="6">
    <location>
        <begin position="523"/>
        <end position="645"/>
    </location>
</feature>
<organism evidence="8 9">
    <name type="scientific">Dyella koreensis</name>
    <dbReference type="NCBI Taxonomy" id="311235"/>
    <lineage>
        <taxon>Bacteria</taxon>
        <taxon>Pseudomonadati</taxon>
        <taxon>Pseudomonadota</taxon>
        <taxon>Gammaproteobacteria</taxon>
        <taxon>Lysobacterales</taxon>
        <taxon>Rhodanobacteraceae</taxon>
        <taxon>Dyella</taxon>
    </lineage>
</organism>
<keyword evidence="9" id="KW-1185">Reference proteome</keyword>
<feature type="domain" description="Peptidase M16 C-terminal" evidence="7">
    <location>
        <begin position="207"/>
        <end position="380"/>
    </location>
</feature>
<proteinExistence type="inferred from homology"/>
<protein>
    <submittedName>
        <fullName evidence="8">Insulinase family protein</fullName>
    </submittedName>
</protein>
<evidence type="ECO:0000256" key="3">
    <source>
        <dbReference type="ARBA" id="ARBA00022801"/>
    </source>
</evidence>
<dbReference type="Proteomes" id="UP001620408">
    <property type="component" value="Unassembled WGS sequence"/>
</dbReference>
<dbReference type="InterPro" id="IPR011765">
    <property type="entry name" value="Pept_M16_N"/>
</dbReference>
<evidence type="ECO:0000313" key="9">
    <source>
        <dbReference type="Proteomes" id="UP001620408"/>
    </source>
</evidence>
<evidence type="ECO:0000259" key="7">
    <source>
        <dbReference type="Pfam" id="PF05193"/>
    </source>
</evidence>
<comment type="caution">
    <text evidence="8">The sequence shown here is derived from an EMBL/GenBank/DDBJ whole genome shotgun (WGS) entry which is preliminary data.</text>
</comment>
<comment type="similarity">
    <text evidence="1">Belongs to the peptidase M16 family.</text>
</comment>
<dbReference type="EMBL" id="JADIKD010000006">
    <property type="protein sequence ID" value="MFK2916268.1"/>
    <property type="molecule type" value="Genomic_DNA"/>
</dbReference>
<evidence type="ECO:0000256" key="4">
    <source>
        <dbReference type="ARBA" id="ARBA00022833"/>
    </source>
</evidence>
<feature type="domain" description="Peptidase M16 C-terminal" evidence="7">
    <location>
        <begin position="678"/>
        <end position="858"/>
    </location>
</feature>
<dbReference type="InterPro" id="IPR007863">
    <property type="entry name" value="Peptidase_M16_C"/>
</dbReference>
<evidence type="ECO:0000259" key="6">
    <source>
        <dbReference type="Pfam" id="PF00675"/>
    </source>
</evidence>
<evidence type="ECO:0000256" key="2">
    <source>
        <dbReference type="ARBA" id="ARBA00022670"/>
    </source>
</evidence>
<evidence type="ECO:0000256" key="5">
    <source>
        <dbReference type="ARBA" id="ARBA00023049"/>
    </source>
</evidence>
<keyword evidence="4" id="KW-0862">Zinc</keyword>
<evidence type="ECO:0000256" key="1">
    <source>
        <dbReference type="ARBA" id="ARBA00007261"/>
    </source>
</evidence>
<dbReference type="Pfam" id="PF00675">
    <property type="entry name" value="Peptidase_M16"/>
    <property type="match status" value="2"/>
</dbReference>
<keyword evidence="5" id="KW-0482">Metalloprotease</keyword>
<dbReference type="PANTHER" id="PTHR43690:SF17">
    <property type="entry name" value="PROTEIN YHJJ"/>
    <property type="match status" value="1"/>
</dbReference>